<feature type="compositionally biased region" description="Basic residues" evidence="1">
    <location>
        <begin position="75"/>
        <end position="95"/>
    </location>
</feature>
<dbReference type="AlphaFoldDB" id="A0A2U1NDJ5"/>
<dbReference type="InterPro" id="IPR016197">
    <property type="entry name" value="Chromo-like_dom_sf"/>
</dbReference>
<evidence type="ECO:0000313" key="2">
    <source>
        <dbReference type="EMBL" id="PWA71551.1"/>
    </source>
</evidence>
<comment type="caution">
    <text evidence="2">The sequence shown here is derived from an EMBL/GenBank/DDBJ whole genome shotgun (WGS) entry which is preliminary data.</text>
</comment>
<reference evidence="2 3" key="1">
    <citation type="journal article" date="2018" name="Mol. Plant">
        <title>The genome of Artemisia annua provides insight into the evolution of Asteraceae family and artemisinin biosynthesis.</title>
        <authorList>
            <person name="Shen Q."/>
            <person name="Zhang L."/>
            <person name="Liao Z."/>
            <person name="Wang S."/>
            <person name="Yan T."/>
            <person name="Shi P."/>
            <person name="Liu M."/>
            <person name="Fu X."/>
            <person name="Pan Q."/>
            <person name="Wang Y."/>
            <person name="Lv Z."/>
            <person name="Lu X."/>
            <person name="Zhang F."/>
            <person name="Jiang W."/>
            <person name="Ma Y."/>
            <person name="Chen M."/>
            <person name="Hao X."/>
            <person name="Li L."/>
            <person name="Tang Y."/>
            <person name="Lv G."/>
            <person name="Zhou Y."/>
            <person name="Sun X."/>
            <person name="Brodelius P.E."/>
            <person name="Rose J.K.C."/>
            <person name="Tang K."/>
        </authorList>
    </citation>
    <scope>NUCLEOTIDE SEQUENCE [LARGE SCALE GENOMIC DNA]</scope>
    <source>
        <strain evidence="3">cv. Huhao1</strain>
        <tissue evidence="2">Leaf</tissue>
    </source>
</reference>
<accession>A0A2U1NDJ5</accession>
<keyword evidence="3" id="KW-1185">Reference proteome</keyword>
<feature type="region of interest" description="Disordered" evidence="1">
    <location>
        <begin position="66"/>
        <end position="99"/>
    </location>
</feature>
<gene>
    <name evidence="2" type="ORF">CTI12_AA276570</name>
</gene>
<dbReference type="SUPFAM" id="SSF54160">
    <property type="entry name" value="Chromo domain-like"/>
    <property type="match status" value="1"/>
</dbReference>
<evidence type="ECO:0000313" key="3">
    <source>
        <dbReference type="Proteomes" id="UP000245207"/>
    </source>
</evidence>
<dbReference type="Proteomes" id="UP000245207">
    <property type="component" value="Unassembled WGS sequence"/>
</dbReference>
<sequence length="236" mass="26786">MGPRKDSTSDDSNTTIAEQLAQLIAATTASSTTSTQTANNLADLIQATQNLTMKIDDLTNHVVVNHLDDGSPRQRSPRRHHSPARHRSPNHRYPRSPKINLPHFNGSNALDWIFQAENFFSYYRTPVEERVELAVFYFVGEALSWYKHLSNNELLDTNKGKQLLVRWSNRPMEESTWEYESELRSVFPDFTDIGDNVNCQGEGAVTTHNSGPDSLPVQSLVDRPKRNIKQPARLKD</sequence>
<protein>
    <submittedName>
        <fullName evidence="2">Uncharacterized protein</fullName>
    </submittedName>
</protein>
<dbReference type="OrthoDB" id="1749531at2759"/>
<name>A0A2U1NDJ5_ARTAN</name>
<dbReference type="EMBL" id="PKPP01003062">
    <property type="protein sequence ID" value="PWA71551.1"/>
    <property type="molecule type" value="Genomic_DNA"/>
</dbReference>
<proteinExistence type="predicted"/>
<organism evidence="2 3">
    <name type="scientific">Artemisia annua</name>
    <name type="common">Sweet wormwood</name>
    <dbReference type="NCBI Taxonomy" id="35608"/>
    <lineage>
        <taxon>Eukaryota</taxon>
        <taxon>Viridiplantae</taxon>
        <taxon>Streptophyta</taxon>
        <taxon>Embryophyta</taxon>
        <taxon>Tracheophyta</taxon>
        <taxon>Spermatophyta</taxon>
        <taxon>Magnoliopsida</taxon>
        <taxon>eudicotyledons</taxon>
        <taxon>Gunneridae</taxon>
        <taxon>Pentapetalae</taxon>
        <taxon>asterids</taxon>
        <taxon>campanulids</taxon>
        <taxon>Asterales</taxon>
        <taxon>Asteraceae</taxon>
        <taxon>Asteroideae</taxon>
        <taxon>Anthemideae</taxon>
        <taxon>Artemisiinae</taxon>
        <taxon>Artemisia</taxon>
    </lineage>
</organism>
<evidence type="ECO:0000256" key="1">
    <source>
        <dbReference type="SAM" id="MobiDB-lite"/>
    </source>
</evidence>